<accession>A0A1M6J5Z9</accession>
<organism evidence="4 5">
    <name type="scientific">Rubritalea squalenifaciens DSM 18772</name>
    <dbReference type="NCBI Taxonomy" id="1123071"/>
    <lineage>
        <taxon>Bacteria</taxon>
        <taxon>Pseudomonadati</taxon>
        <taxon>Verrucomicrobiota</taxon>
        <taxon>Verrucomicrobiia</taxon>
        <taxon>Verrucomicrobiales</taxon>
        <taxon>Rubritaleaceae</taxon>
        <taxon>Rubritalea</taxon>
    </lineage>
</organism>
<dbReference type="InterPro" id="IPR012677">
    <property type="entry name" value="Nucleotide-bd_a/b_plait_sf"/>
</dbReference>
<dbReference type="SUPFAM" id="SSF54928">
    <property type="entry name" value="RNA-binding domain, RBD"/>
    <property type="match status" value="1"/>
</dbReference>
<dbReference type="STRING" id="1123071.SAMN02745181_2019"/>
<evidence type="ECO:0000313" key="4">
    <source>
        <dbReference type="EMBL" id="SHJ42123.1"/>
    </source>
</evidence>
<feature type="compositionally biased region" description="Low complexity" evidence="2">
    <location>
        <begin position="67"/>
        <end position="80"/>
    </location>
</feature>
<name>A0A1M6J5Z9_9BACT</name>
<dbReference type="Proteomes" id="UP000184510">
    <property type="component" value="Unassembled WGS sequence"/>
</dbReference>
<protein>
    <submittedName>
        <fullName evidence="4">RNA recognition motif. (A.k.a. RRM, RBD, or RNP domain)</fullName>
    </submittedName>
</protein>
<dbReference type="PROSITE" id="PS50102">
    <property type="entry name" value="RRM"/>
    <property type="match status" value="1"/>
</dbReference>
<dbReference type="Gene3D" id="3.30.70.330">
    <property type="match status" value="1"/>
</dbReference>
<dbReference type="EMBL" id="FQYR01000003">
    <property type="protein sequence ID" value="SHJ42123.1"/>
    <property type="molecule type" value="Genomic_DNA"/>
</dbReference>
<feature type="region of interest" description="Disordered" evidence="2">
    <location>
        <begin position="180"/>
        <end position="205"/>
    </location>
</feature>
<keyword evidence="1" id="KW-0694">RNA-binding</keyword>
<feature type="compositionally biased region" description="Basic and acidic residues" evidence="2">
    <location>
        <begin position="187"/>
        <end position="198"/>
    </location>
</feature>
<evidence type="ECO:0000259" key="3">
    <source>
        <dbReference type="PROSITE" id="PS50102"/>
    </source>
</evidence>
<dbReference type="Pfam" id="PF00076">
    <property type="entry name" value="RRM_1"/>
    <property type="match status" value="1"/>
</dbReference>
<dbReference type="InParanoid" id="A0A1M6J5Z9"/>
<dbReference type="InterPro" id="IPR000504">
    <property type="entry name" value="RRM_dom"/>
</dbReference>
<dbReference type="SMART" id="SM00360">
    <property type="entry name" value="RRM"/>
    <property type="match status" value="1"/>
</dbReference>
<reference evidence="4 5" key="1">
    <citation type="submission" date="2016-11" db="EMBL/GenBank/DDBJ databases">
        <authorList>
            <person name="Jaros S."/>
            <person name="Januszkiewicz K."/>
            <person name="Wedrychowicz H."/>
        </authorList>
    </citation>
    <scope>NUCLEOTIDE SEQUENCE [LARGE SCALE GENOMIC DNA]</scope>
    <source>
        <strain evidence="4 5">DSM 18772</strain>
    </source>
</reference>
<keyword evidence="5" id="KW-1185">Reference proteome</keyword>
<feature type="compositionally biased region" description="Polar residues" evidence="2">
    <location>
        <begin position="84"/>
        <end position="96"/>
    </location>
</feature>
<dbReference type="InterPro" id="IPR035979">
    <property type="entry name" value="RBD_domain_sf"/>
</dbReference>
<dbReference type="AlphaFoldDB" id="A0A1M6J5Z9"/>
<dbReference type="PANTHER" id="PTHR48025">
    <property type="entry name" value="OS02G0815200 PROTEIN"/>
    <property type="match status" value="1"/>
</dbReference>
<feature type="region of interest" description="Disordered" evidence="2">
    <location>
        <begin position="1"/>
        <end position="47"/>
    </location>
</feature>
<evidence type="ECO:0000313" key="5">
    <source>
        <dbReference type="Proteomes" id="UP000184510"/>
    </source>
</evidence>
<sequence length="205" mass="23251">MTTMSDTPNRQQNRGGGNRRPRRNNNRNRNRNNRNRPQQPPKPLKLTLWQKILKAIGLFDEEKARKQQQQTQKNTNKGTKSAAPKSNTRNAKSSTGGKRKPQRVPVESARLYVGNLSYDATEYDIEDLFKGIGTVKKVEIIYNRNTHKSKGYGFVQMLNTEEAKRAVDVLHDQPFMGRQLVVNGSKSRKDSDPAKEADNSEVSAS</sequence>
<dbReference type="GO" id="GO:0003723">
    <property type="term" value="F:RNA binding"/>
    <property type="evidence" value="ECO:0007669"/>
    <property type="project" value="UniProtKB-KW"/>
</dbReference>
<evidence type="ECO:0000256" key="1">
    <source>
        <dbReference type="ARBA" id="ARBA00022884"/>
    </source>
</evidence>
<evidence type="ECO:0000256" key="2">
    <source>
        <dbReference type="SAM" id="MobiDB-lite"/>
    </source>
</evidence>
<dbReference type="InterPro" id="IPR050502">
    <property type="entry name" value="Euk_RNA-bind_prot"/>
</dbReference>
<feature type="domain" description="RRM" evidence="3">
    <location>
        <begin position="109"/>
        <end position="187"/>
    </location>
</feature>
<feature type="region of interest" description="Disordered" evidence="2">
    <location>
        <begin position="63"/>
        <end position="106"/>
    </location>
</feature>
<proteinExistence type="predicted"/>
<dbReference type="PANTHER" id="PTHR48025:SF1">
    <property type="entry name" value="RRM DOMAIN-CONTAINING PROTEIN"/>
    <property type="match status" value="1"/>
</dbReference>
<feature type="compositionally biased region" description="Basic residues" evidence="2">
    <location>
        <begin position="17"/>
        <end position="34"/>
    </location>
</feature>
<gene>
    <name evidence="4" type="ORF">SAMN02745181_2019</name>
</gene>